<accession>A0A1I3MZJ4</accession>
<dbReference type="EMBL" id="FOQD01000014">
    <property type="protein sequence ID" value="SFJ02175.1"/>
    <property type="molecule type" value="Genomic_DNA"/>
</dbReference>
<keyword evidence="2" id="KW-1185">Reference proteome</keyword>
<sequence length="441" mass="49594">MAHMTEGSTLPRSLNRVTCPHCWETFPAERMLWVAEHADLLGDPLLGPEEQQRFLPTRFTVDGEAMDARGFACHSLACPKCHLAVPRSMVELAPLFLSIFGAPASGKSYFLASMTWQLRQTLSAIFATSFADADPVLNQHLNEYEESLFLNPRAHEMCSLASLIRKTEEQGELYDTVSYGTQTVSYPRPFLFSMQPQAGHPNEAKVDQLGRVVCLYDNAGESFQPGKDAVSSPVTRHMALSRALFFAFDPTQDARFRNYMDEGRGVMHDADSKSRLSRQEPILQEAAARIRRYAKLRQTEKHNRPLIVILTKYDAWSHLLMSFLGEDDRSEPWKPIASGANGNRMHALDIPRIERYAQFSRRLMQKACPDIVAAAESFAKEVIYLPASAVGWCTHQASNDGQTYIRPAEARPFWVTVPFLYALYRCHPGLIPVLKSKGPPA</sequence>
<dbReference type="Proteomes" id="UP000199518">
    <property type="component" value="Unassembled WGS sequence"/>
</dbReference>
<dbReference type="STRING" id="1576369.SAMN05421753_114152"/>
<dbReference type="OrthoDB" id="240746at2"/>
<evidence type="ECO:0000313" key="1">
    <source>
        <dbReference type="EMBL" id="SFJ02175.1"/>
    </source>
</evidence>
<evidence type="ECO:0000313" key="2">
    <source>
        <dbReference type="Proteomes" id="UP000199518"/>
    </source>
</evidence>
<protein>
    <submittedName>
        <fullName evidence="1">Uncharacterized protein</fullName>
    </submittedName>
</protein>
<organism evidence="1 2">
    <name type="scientific">Planctomicrobium piriforme</name>
    <dbReference type="NCBI Taxonomy" id="1576369"/>
    <lineage>
        <taxon>Bacteria</taxon>
        <taxon>Pseudomonadati</taxon>
        <taxon>Planctomycetota</taxon>
        <taxon>Planctomycetia</taxon>
        <taxon>Planctomycetales</taxon>
        <taxon>Planctomycetaceae</taxon>
        <taxon>Planctomicrobium</taxon>
    </lineage>
</organism>
<reference evidence="2" key="1">
    <citation type="submission" date="2016-10" db="EMBL/GenBank/DDBJ databases">
        <authorList>
            <person name="Varghese N."/>
            <person name="Submissions S."/>
        </authorList>
    </citation>
    <scope>NUCLEOTIDE SEQUENCE [LARGE SCALE GENOMIC DNA]</scope>
    <source>
        <strain evidence="2">DSM 26348</strain>
    </source>
</reference>
<dbReference type="AlphaFoldDB" id="A0A1I3MZJ4"/>
<dbReference type="RefSeq" id="WP_092053102.1">
    <property type="nucleotide sequence ID" value="NZ_FOQD01000014.1"/>
</dbReference>
<proteinExistence type="predicted"/>
<gene>
    <name evidence="1" type="ORF">SAMN05421753_114152</name>
</gene>
<name>A0A1I3MZJ4_9PLAN</name>